<dbReference type="GO" id="GO:0003968">
    <property type="term" value="F:RNA-directed RNA polymerase activity"/>
    <property type="evidence" value="ECO:0007669"/>
    <property type="project" value="InterPro"/>
</dbReference>
<dbReference type="InterPro" id="IPR043502">
    <property type="entry name" value="DNA/RNA_pol_sf"/>
</dbReference>
<accession>A0A2U9IZN6</accession>
<dbReference type="GO" id="GO:0003723">
    <property type="term" value="F:RNA binding"/>
    <property type="evidence" value="ECO:0007669"/>
    <property type="project" value="InterPro"/>
</dbReference>
<name>A0A2U9IZN6_9VIRU</name>
<dbReference type="Pfam" id="PF00998">
    <property type="entry name" value="RdRP_3"/>
    <property type="match status" value="1"/>
</dbReference>
<dbReference type="InterPro" id="IPR002166">
    <property type="entry name" value="RNA_pol_HCV"/>
</dbReference>
<sequence>MPAPKSCFVNHANSDHNLKTVMENRVLKYKGQEPAKPRVEAYKQLYERIRPRYRSLPDTVYPLSYDGFLKCYSGRRRTRYEQAVQELRNAPLTPEDAVVSTFIKNEKFDWLQKKELADPRAIQPRKPKYLAEVGRWFKPLEHIMYKDLAKRLYGQDALPCIAKGLNARETAEVLRAKWDKFASPVCVSLDASRFDLHVSPDALRFTHRLYHKYCQSRQLRKYLEWTLRNAGVASCPESAYQYEVEGRRMSGDMDTALGNCVLMLCLTWNFLDQHNIKHEIMDNGDDCLFICEAADVPTDKQIMDYYLDFGFVVRLEGKVSVFERIEFCQTSPVLTANGWRMVRNLKSIAKDLCNVNMATGSLSEYTAWLKAVGICGRILNDGVPIFSAFHNMLVRHGTNSRIDRAVFWECGLTNLIKGMSFEQLEITVAARESFYLAYGITPARQLAIEEYYDSLQGPVGKIQLHEWPLQLKEEYACGAEWFEGDGERA</sequence>
<dbReference type="EMBL" id="MF415880">
    <property type="protein sequence ID" value="AWS06679.1"/>
    <property type="molecule type" value="Genomic_RNA"/>
</dbReference>
<evidence type="ECO:0000313" key="3">
    <source>
        <dbReference type="EMBL" id="AWS06679.1"/>
    </source>
</evidence>
<protein>
    <submittedName>
        <fullName evidence="3">RdRP</fullName>
    </submittedName>
</protein>
<dbReference type="InterPro" id="IPR007094">
    <property type="entry name" value="RNA-dir_pol_PSvirus"/>
</dbReference>
<reference evidence="3" key="1">
    <citation type="journal article" date="2018" name="J. ISSAAS">
        <title>Characterising maize viruses associated with maize lethal necrosis symptoms in sub Saharan Africa.</title>
        <authorList>
            <person name="Adams I.P."/>
            <person name="Braidwood L.A."/>
            <person name="Stomeo F."/>
            <person name="Phiri N."/>
            <person name="Uwumukiza B."/>
            <person name="Feyissa B."/>
            <person name="Mahuku G."/>
            <person name="Wangi A."/>
            <person name="Smith J."/>
            <person name="Mumford R."/>
            <person name="Boonham N."/>
        </authorList>
    </citation>
    <scope>NUCLEOTIDE SEQUENCE</scope>
    <source>
        <strain evidence="3">LETF2S1</strain>
    </source>
</reference>
<proteinExistence type="predicted"/>
<dbReference type="InterPro" id="IPR043128">
    <property type="entry name" value="Rev_trsase/Diguanyl_cyclase"/>
</dbReference>
<gene>
    <name evidence="3" type="primary">RdRP</name>
</gene>
<keyword evidence="1" id="KW-0693">Viral RNA replication</keyword>
<evidence type="ECO:0000256" key="1">
    <source>
        <dbReference type="ARBA" id="ARBA00022953"/>
    </source>
</evidence>
<organism evidence="3">
    <name type="scientific">Ethiopia maize-associated virus</name>
    <dbReference type="NCBI Taxonomy" id="2201471"/>
    <lineage>
        <taxon>Viruses</taxon>
    </lineage>
</organism>
<dbReference type="GO" id="GO:0039694">
    <property type="term" value="P:viral RNA genome replication"/>
    <property type="evidence" value="ECO:0007669"/>
    <property type="project" value="InterPro"/>
</dbReference>
<dbReference type="SUPFAM" id="SSF56672">
    <property type="entry name" value="DNA/RNA polymerases"/>
    <property type="match status" value="1"/>
</dbReference>
<dbReference type="PROSITE" id="PS50507">
    <property type="entry name" value="RDRP_SSRNA_POS"/>
    <property type="match status" value="1"/>
</dbReference>
<evidence type="ECO:0000259" key="2">
    <source>
        <dbReference type="PROSITE" id="PS50507"/>
    </source>
</evidence>
<dbReference type="Gene3D" id="3.30.70.270">
    <property type="match status" value="1"/>
</dbReference>
<feature type="domain" description="RdRp catalytic" evidence="2">
    <location>
        <begin position="184"/>
        <end position="299"/>
    </location>
</feature>